<feature type="transmembrane region" description="Helical" evidence="1">
    <location>
        <begin position="16"/>
        <end position="38"/>
    </location>
</feature>
<evidence type="ECO:0000313" key="2">
    <source>
        <dbReference type="EMBL" id="CDW37291.1"/>
    </source>
</evidence>
<feature type="non-terminal residue" evidence="2">
    <location>
        <position position="1"/>
    </location>
</feature>
<name>A0A0K2UHX4_LEPSM</name>
<evidence type="ECO:0000256" key="1">
    <source>
        <dbReference type="SAM" id="Phobius"/>
    </source>
</evidence>
<reference evidence="2" key="1">
    <citation type="submission" date="2014-05" db="EMBL/GenBank/DDBJ databases">
        <authorList>
            <person name="Chronopoulou M."/>
        </authorList>
    </citation>
    <scope>NUCLEOTIDE SEQUENCE</scope>
    <source>
        <tissue evidence="2">Whole organism</tissue>
    </source>
</reference>
<organism evidence="2">
    <name type="scientific">Lepeophtheirus salmonis</name>
    <name type="common">Salmon louse</name>
    <name type="synonym">Caligus salmonis</name>
    <dbReference type="NCBI Taxonomy" id="72036"/>
    <lineage>
        <taxon>Eukaryota</taxon>
        <taxon>Metazoa</taxon>
        <taxon>Ecdysozoa</taxon>
        <taxon>Arthropoda</taxon>
        <taxon>Crustacea</taxon>
        <taxon>Multicrustacea</taxon>
        <taxon>Hexanauplia</taxon>
        <taxon>Copepoda</taxon>
        <taxon>Siphonostomatoida</taxon>
        <taxon>Caligidae</taxon>
        <taxon>Lepeophtheirus</taxon>
    </lineage>
</organism>
<dbReference type="EMBL" id="HACA01019930">
    <property type="protein sequence ID" value="CDW37291.1"/>
    <property type="molecule type" value="Transcribed_RNA"/>
</dbReference>
<proteinExistence type="predicted"/>
<dbReference type="AlphaFoldDB" id="A0A0K2UHX4"/>
<sequence>HHIHGVCKPPHLFTRWGFLTIRSLIAFTTAFARIGLFLPGPGLNVLRTIFLRIL</sequence>
<accession>A0A0K2UHX4</accession>
<keyword evidence="1" id="KW-0472">Membrane</keyword>
<keyword evidence="1" id="KW-0812">Transmembrane</keyword>
<keyword evidence="1" id="KW-1133">Transmembrane helix</keyword>
<protein>
    <submittedName>
        <fullName evidence="2">Uncharacterized protein</fullName>
    </submittedName>
</protein>